<reference evidence="2" key="2">
    <citation type="submission" date="2025-08" db="UniProtKB">
        <authorList>
            <consortium name="RefSeq"/>
        </authorList>
    </citation>
    <scope>IDENTIFICATION</scope>
</reference>
<keyword evidence="1" id="KW-1185">Reference proteome</keyword>
<name>A0ABM4BAB2_HYDVU</name>
<proteinExistence type="predicted"/>
<dbReference type="GeneID" id="136076266"/>
<dbReference type="InterPro" id="IPR036388">
    <property type="entry name" value="WH-like_DNA-bd_sf"/>
</dbReference>
<dbReference type="RefSeq" id="XP_065645812.1">
    <property type="nucleotide sequence ID" value="XM_065789740.1"/>
</dbReference>
<dbReference type="InterPro" id="IPR009057">
    <property type="entry name" value="Homeodomain-like_sf"/>
</dbReference>
<reference evidence="1" key="1">
    <citation type="submission" date="2025-05" db="UniProtKB">
        <authorList>
            <consortium name="RefSeq"/>
        </authorList>
    </citation>
    <scope>NUCLEOTIDE SEQUENCE [LARGE SCALE GENOMIC DNA]</scope>
</reference>
<evidence type="ECO:0000313" key="2">
    <source>
        <dbReference type="RefSeq" id="XP_065645812.1"/>
    </source>
</evidence>
<protein>
    <submittedName>
        <fullName evidence="2">Uncharacterized protein LOC136076266</fullName>
    </submittedName>
</protein>
<dbReference type="SUPFAM" id="SSF46689">
    <property type="entry name" value="Homeodomain-like"/>
    <property type="match status" value="1"/>
</dbReference>
<dbReference type="Gene3D" id="1.10.10.10">
    <property type="entry name" value="Winged helix-like DNA-binding domain superfamily/Winged helix DNA-binding domain"/>
    <property type="match status" value="1"/>
</dbReference>
<dbReference type="Proteomes" id="UP001652625">
    <property type="component" value="Chromosome 02"/>
</dbReference>
<sequence length="113" mass="12876">MVGGKHHWTVSQRNLAVDLVNQGKTYRQVQQETGIPHTTVSDIMKKFNLIGTTVTKEGQGRKKKTFETKSFDRNLIIQVKKNCFISARKLAEQAEENYGIKLSHQTIRNCLMG</sequence>
<evidence type="ECO:0000313" key="1">
    <source>
        <dbReference type="Proteomes" id="UP001652625"/>
    </source>
</evidence>
<accession>A0ABM4BAB2</accession>
<gene>
    <name evidence="2" type="primary">LOC136076266</name>
</gene>
<organism evidence="1 2">
    <name type="scientific">Hydra vulgaris</name>
    <name type="common">Hydra</name>
    <name type="synonym">Hydra attenuata</name>
    <dbReference type="NCBI Taxonomy" id="6087"/>
    <lineage>
        <taxon>Eukaryota</taxon>
        <taxon>Metazoa</taxon>
        <taxon>Cnidaria</taxon>
        <taxon>Hydrozoa</taxon>
        <taxon>Hydroidolina</taxon>
        <taxon>Anthoathecata</taxon>
        <taxon>Aplanulata</taxon>
        <taxon>Hydridae</taxon>
        <taxon>Hydra</taxon>
    </lineage>
</organism>